<accession>A0ABY4ZTM3</accession>
<name>A0ABY4ZTM3_9CAUL</name>
<evidence type="ECO:0000313" key="3">
    <source>
        <dbReference type="Proteomes" id="UP001057520"/>
    </source>
</evidence>
<reference evidence="2 3" key="1">
    <citation type="submission" date="2022-04" db="EMBL/GenBank/DDBJ databases">
        <title>Genome sequence of soybean root-associated Caulobacter segnis RL271.</title>
        <authorList>
            <person name="Longley R."/>
            <person name="Bonito G."/>
            <person name="Trigodet F."/>
            <person name="Crosson S."/>
            <person name="Fiebig A."/>
        </authorList>
    </citation>
    <scope>NUCLEOTIDE SEQUENCE [LARGE SCALE GENOMIC DNA]</scope>
    <source>
        <strain evidence="2 3">RL271</strain>
    </source>
</reference>
<dbReference type="PROSITE" id="PS50801">
    <property type="entry name" value="STAS"/>
    <property type="match status" value="1"/>
</dbReference>
<dbReference type="InterPro" id="IPR052746">
    <property type="entry name" value="MlaB_ABC_Transporter"/>
</dbReference>
<dbReference type="PANTHER" id="PTHR35849:SF2">
    <property type="entry name" value="BLR2341 PROTEIN"/>
    <property type="match status" value="1"/>
</dbReference>
<protein>
    <submittedName>
        <fullName evidence="2">STAS domain-containing protein</fullName>
    </submittedName>
</protein>
<evidence type="ECO:0000313" key="2">
    <source>
        <dbReference type="EMBL" id="USQ95271.1"/>
    </source>
</evidence>
<evidence type="ECO:0000259" key="1">
    <source>
        <dbReference type="PROSITE" id="PS50801"/>
    </source>
</evidence>
<dbReference type="SUPFAM" id="SSF52091">
    <property type="entry name" value="SpoIIaa-like"/>
    <property type="match status" value="1"/>
</dbReference>
<keyword evidence="3" id="KW-1185">Reference proteome</keyword>
<dbReference type="Gene3D" id="3.30.750.24">
    <property type="entry name" value="STAS domain"/>
    <property type="match status" value="1"/>
</dbReference>
<sequence>MRTHHEGVDLVTWAPRGELTLPFVAAQHSELRALLASSSGVEIDLEAIDDVDLAGVQILLSARLSAAAQGKSLALTKAPTAAFSAVLERGGLLESGDLRSFWRLGREG</sequence>
<gene>
    <name evidence="2" type="ORF">MZV50_22415</name>
</gene>
<dbReference type="EMBL" id="CP096040">
    <property type="protein sequence ID" value="USQ95271.1"/>
    <property type="molecule type" value="Genomic_DNA"/>
</dbReference>
<dbReference type="Proteomes" id="UP001057520">
    <property type="component" value="Chromosome"/>
</dbReference>
<dbReference type="InterPro" id="IPR036513">
    <property type="entry name" value="STAS_dom_sf"/>
</dbReference>
<feature type="domain" description="STAS" evidence="1">
    <location>
        <begin position="17"/>
        <end position="108"/>
    </location>
</feature>
<dbReference type="PANTHER" id="PTHR35849">
    <property type="entry name" value="BLR2341 PROTEIN"/>
    <property type="match status" value="1"/>
</dbReference>
<organism evidence="2 3">
    <name type="scientific">Caulobacter segnis</name>
    <dbReference type="NCBI Taxonomy" id="88688"/>
    <lineage>
        <taxon>Bacteria</taxon>
        <taxon>Pseudomonadati</taxon>
        <taxon>Pseudomonadota</taxon>
        <taxon>Alphaproteobacteria</taxon>
        <taxon>Caulobacterales</taxon>
        <taxon>Caulobacteraceae</taxon>
        <taxon>Caulobacter</taxon>
    </lineage>
</organism>
<dbReference type="InterPro" id="IPR058548">
    <property type="entry name" value="MlaB-like_STAS"/>
</dbReference>
<dbReference type="Pfam" id="PF13466">
    <property type="entry name" value="STAS_2"/>
    <property type="match status" value="1"/>
</dbReference>
<proteinExistence type="predicted"/>
<dbReference type="InterPro" id="IPR002645">
    <property type="entry name" value="STAS_dom"/>
</dbReference>